<dbReference type="PANTHER" id="PTHR37834">
    <property type="entry name" value="GDSL-LIKE LIPASE/ACYLHYDROLASE DOMAIN PROTEIN (AFU_ORTHOLOGUE AFUA_2G00620)"/>
    <property type="match status" value="1"/>
</dbReference>
<protein>
    <submittedName>
        <fullName evidence="3">Endoglucanase</fullName>
    </submittedName>
</protein>
<dbReference type="AlphaFoldDB" id="A0A3A9YST1"/>
<dbReference type="EMBL" id="RBAL01000015">
    <property type="protein sequence ID" value="RKN39015.1"/>
    <property type="molecule type" value="Genomic_DNA"/>
</dbReference>
<proteinExistence type="predicted"/>
<gene>
    <name evidence="3" type="ORF">D7294_22815</name>
</gene>
<dbReference type="InterPro" id="IPR013830">
    <property type="entry name" value="SGNH_hydro"/>
</dbReference>
<reference evidence="3 4" key="1">
    <citation type="journal article" date="2014" name="Int. J. Syst. Evol. Microbiol.">
        <title>Streptomyces hoynatensis sp. nov., isolated from deep marine sediment.</title>
        <authorList>
            <person name="Veyisoglu A."/>
            <person name="Sahin N."/>
        </authorList>
    </citation>
    <scope>NUCLEOTIDE SEQUENCE [LARGE SCALE GENOMIC DNA]</scope>
    <source>
        <strain evidence="3 4">KCTC 29097</strain>
    </source>
</reference>
<sequence length="445" mass="46744">MVTGPAWGPNPARATPFLPACRVPARNGRSAAVASPSLPLFVRDGRPVARGCRAAARHGEGGSSARCRRGVRSLPWRRQRIRGPPSEVLSVHDIPLRKRFLGRPAALGRALAAVLAVAAALLAGGGTALAAAPAAAAAAPGEPGDRNIHFTGRWDTTDPGAYTPYWAGAYLDVGFTGTTVKLQQRGTIDLWAAIDGGPLVGHLNVSGEVNLTPQPLAAGRHTLRVTYRVIAGSYHGDAVFQGLTLDSGATTYALPEPEHLIEFVGDSITVGTTTSLNHLTAYPWLIGEQLGAAHTAIAQGGACLVAAGCVGLEEQFARLDPNAPTPDWDFSRYQADAVVINLGTNDVGHGVSGAQFQQAYAHLLRTVRAAYPNAWIFALETFRGRYVAETQAAVQTVAGEGDGRVSFVDTTGWLSASDLSDAVHPNDQGHRTITRHLAPIIAARL</sequence>
<dbReference type="SUPFAM" id="SSF52266">
    <property type="entry name" value="SGNH hydrolase"/>
    <property type="match status" value="1"/>
</dbReference>
<name>A0A3A9YST1_9ACTN</name>
<dbReference type="Pfam" id="PF17996">
    <property type="entry name" value="CE2_N"/>
    <property type="match status" value="1"/>
</dbReference>
<dbReference type="OrthoDB" id="9801375at2"/>
<dbReference type="Pfam" id="PF13472">
    <property type="entry name" value="Lipase_GDSL_2"/>
    <property type="match status" value="1"/>
</dbReference>
<comment type="caution">
    <text evidence="3">The sequence shown here is derived from an EMBL/GenBank/DDBJ whole genome shotgun (WGS) entry which is preliminary data.</text>
</comment>
<feature type="domain" description="Carbohydrate esterase 2 N-terminal" evidence="2">
    <location>
        <begin position="150"/>
        <end position="255"/>
    </location>
</feature>
<evidence type="ECO:0000313" key="4">
    <source>
        <dbReference type="Proteomes" id="UP000272474"/>
    </source>
</evidence>
<evidence type="ECO:0000313" key="3">
    <source>
        <dbReference type="EMBL" id="RKN39015.1"/>
    </source>
</evidence>
<feature type="domain" description="SGNH hydrolase-type esterase" evidence="1">
    <location>
        <begin position="263"/>
        <end position="431"/>
    </location>
</feature>
<dbReference type="GO" id="GO:0052689">
    <property type="term" value="F:carboxylic ester hydrolase activity"/>
    <property type="evidence" value="ECO:0007669"/>
    <property type="project" value="InterPro"/>
</dbReference>
<dbReference type="Proteomes" id="UP000272474">
    <property type="component" value="Unassembled WGS sequence"/>
</dbReference>
<dbReference type="InterPro" id="IPR052762">
    <property type="entry name" value="PCW_deacetylase/CE"/>
</dbReference>
<keyword evidence="4" id="KW-1185">Reference proteome</keyword>
<evidence type="ECO:0000259" key="1">
    <source>
        <dbReference type="Pfam" id="PF13472"/>
    </source>
</evidence>
<dbReference type="InterPro" id="IPR036514">
    <property type="entry name" value="SGNH_hydro_sf"/>
</dbReference>
<dbReference type="PANTHER" id="PTHR37834:SF2">
    <property type="entry name" value="ESTERASE, SGNH HYDROLASE-TYPE"/>
    <property type="match status" value="1"/>
</dbReference>
<dbReference type="CDD" id="cd01831">
    <property type="entry name" value="Endoglucanase_E_like"/>
    <property type="match status" value="1"/>
</dbReference>
<dbReference type="InterPro" id="IPR037461">
    <property type="entry name" value="CtCE2-like_dom"/>
</dbReference>
<evidence type="ECO:0000259" key="2">
    <source>
        <dbReference type="Pfam" id="PF17996"/>
    </source>
</evidence>
<accession>A0A3A9YST1</accession>
<organism evidence="3 4">
    <name type="scientific">Streptomyces hoynatensis</name>
    <dbReference type="NCBI Taxonomy" id="1141874"/>
    <lineage>
        <taxon>Bacteria</taxon>
        <taxon>Bacillati</taxon>
        <taxon>Actinomycetota</taxon>
        <taxon>Actinomycetes</taxon>
        <taxon>Kitasatosporales</taxon>
        <taxon>Streptomycetaceae</taxon>
        <taxon>Streptomyces</taxon>
    </lineage>
</organism>
<dbReference type="Gene3D" id="3.40.50.1110">
    <property type="entry name" value="SGNH hydrolase"/>
    <property type="match status" value="1"/>
</dbReference>
<dbReference type="Gene3D" id="2.60.120.260">
    <property type="entry name" value="Galactose-binding domain-like"/>
    <property type="match status" value="1"/>
</dbReference>
<dbReference type="InterPro" id="IPR040794">
    <property type="entry name" value="CE2_N"/>
</dbReference>